<protein>
    <submittedName>
        <fullName evidence="8">Uncharacterized protein</fullName>
    </submittedName>
</protein>
<dbReference type="EMBL" id="CAJOBI010283537">
    <property type="protein sequence ID" value="CAF5152284.1"/>
    <property type="molecule type" value="Genomic_DNA"/>
</dbReference>
<evidence type="ECO:0000256" key="6">
    <source>
        <dbReference type="ARBA" id="ARBA00023136"/>
    </source>
</evidence>
<feature type="transmembrane region" description="Helical" evidence="7">
    <location>
        <begin position="48"/>
        <end position="69"/>
    </location>
</feature>
<comment type="subcellular location">
    <subcellularLocation>
        <location evidence="1">Apical cell membrane</location>
        <topology evidence="1">Multi-pass membrane protein</topology>
    </subcellularLocation>
</comment>
<evidence type="ECO:0000256" key="3">
    <source>
        <dbReference type="ARBA" id="ARBA00022475"/>
    </source>
</evidence>
<keyword evidence="3" id="KW-1003">Cell membrane</keyword>
<dbReference type="PANTHER" id="PTHR10010:SF46">
    <property type="entry name" value="SODIUM-DEPENDENT PHOSPHATE TRANSPORT PROTEIN 2B"/>
    <property type="match status" value="1"/>
</dbReference>
<dbReference type="Proteomes" id="UP000676336">
    <property type="component" value="Unassembled WGS sequence"/>
</dbReference>
<evidence type="ECO:0000256" key="5">
    <source>
        <dbReference type="ARBA" id="ARBA00022989"/>
    </source>
</evidence>
<feature type="transmembrane region" description="Helical" evidence="7">
    <location>
        <begin position="21"/>
        <end position="42"/>
    </location>
</feature>
<name>A0A8S3G1S5_9BILA</name>
<dbReference type="AlphaFoldDB" id="A0A8S3G1S5"/>
<evidence type="ECO:0000256" key="4">
    <source>
        <dbReference type="ARBA" id="ARBA00022692"/>
    </source>
</evidence>
<organism evidence="8 9">
    <name type="scientific">Rotaria magnacalcarata</name>
    <dbReference type="NCBI Taxonomy" id="392030"/>
    <lineage>
        <taxon>Eukaryota</taxon>
        <taxon>Metazoa</taxon>
        <taxon>Spiralia</taxon>
        <taxon>Gnathifera</taxon>
        <taxon>Rotifera</taxon>
        <taxon>Eurotatoria</taxon>
        <taxon>Bdelloidea</taxon>
        <taxon>Philodinida</taxon>
        <taxon>Philodinidae</taxon>
        <taxon>Rotaria</taxon>
    </lineage>
</organism>
<accession>A0A8S3G1S5</accession>
<comment type="similarity">
    <text evidence="2">Belongs to the SLC34A transporter family.</text>
</comment>
<proteinExistence type="inferred from homology"/>
<keyword evidence="5 7" id="KW-1133">Transmembrane helix</keyword>
<comment type="caution">
    <text evidence="8">The sequence shown here is derived from an EMBL/GenBank/DDBJ whole genome shotgun (WGS) entry which is preliminary data.</text>
</comment>
<evidence type="ECO:0000313" key="9">
    <source>
        <dbReference type="Proteomes" id="UP000676336"/>
    </source>
</evidence>
<dbReference type="GO" id="GO:0044341">
    <property type="term" value="P:sodium-dependent phosphate transport"/>
    <property type="evidence" value="ECO:0007669"/>
    <property type="project" value="InterPro"/>
</dbReference>
<dbReference type="GO" id="GO:0016324">
    <property type="term" value="C:apical plasma membrane"/>
    <property type="evidence" value="ECO:0007669"/>
    <property type="project" value="UniProtKB-SubCell"/>
</dbReference>
<keyword evidence="4 7" id="KW-0812">Transmembrane</keyword>
<dbReference type="PANTHER" id="PTHR10010">
    <property type="entry name" value="SOLUTE CARRIER FAMILY 34 SODIUM PHOSPHATE , MEMBER 2-RELATED"/>
    <property type="match status" value="1"/>
</dbReference>
<gene>
    <name evidence="8" type="ORF">SMN809_LOCUS63972</name>
</gene>
<evidence type="ECO:0000313" key="8">
    <source>
        <dbReference type="EMBL" id="CAF5152284.1"/>
    </source>
</evidence>
<evidence type="ECO:0000256" key="2">
    <source>
        <dbReference type="ARBA" id="ARBA00005808"/>
    </source>
</evidence>
<evidence type="ECO:0000256" key="1">
    <source>
        <dbReference type="ARBA" id="ARBA00004424"/>
    </source>
</evidence>
<keyword evidence="6 7" id="KW-0472">Membrane</keyword>
<evidence type="ECO:0000256" key="7">
    <source>
        <dbReference type="SAM" id="Phobius"/>
    </source>
</evidence>
<sequence length="152" mass="17533">MRNVPIALAKRLGETTATYRWFAIVYIIGSFFLIPLIIFAISLAGGPAFVGVFAPLSFIALFIIIINFLQIHVPNVLPNLLQTWSWLPRPFRTLAWYDEHIFRSQKQVTVYNENEEKELSTITNRIVENNHSHANKAFNNNDDLEKIPEIYT</sequence>
<dbReference type="InterPro" id="IPR003841">
    <property type="entry name" value="Na/Pi_transpt"/>
</dbReference>
<reference evidence="8" key="1">
    <citation type="submission" date="2021-02" db="EMBL/GenBank/DDBJ databases">
        <authorList>
            <person name="Nowell W R."/>
        </authorList>
    </citation>
    <scope>NUCLEOTIDE SEQUENCE</scope>
</reference>
<dbReference type="GO" id="GO:0005436">
    <property type="term" value="F:sodium:phosphate symporter activity"/>
    <property type="evidence" value="ECO:0007669"/>
    <property type="project" value="InterPro"/>
</dbReference>